<dbReference type="PANTHER" id="PTHR23402:SF1">
    <property type="entry name" value="PYROGLUTAMYL-PEPTIDASE I"/>
    <property type="match status" value="1"/>
</dbReference>
<keyword evidence="8 9" id="KW-0788">Thiol protease</keyword>
<dbReference type="NCBIfam" id="NF009676">
    <property type="entry name" value="PRK13197.1"/>
    <property type="match status" value="1"/>
</dbReference>
<evidence type="ECO:0000313" key="13">
    <source>
        <dbReference type="Proteomes" id="UP000266328"/>
    </source>
</evidence>
<name>A0A398D616_9BACT</name>
<feature type="active site" evidence="9 11">
    <location>
        <position position="142"/>
    </location>
</feature>
<comment type="function">
    <text evidence="2 9">Removes 5-oxoproline from various penultimate amino acid residues except L-proline.</text>
</comment>
<dbReference type="InterPro" id="IPR029762">
    <property type="entry name" value="PGP-I_bact-type"/>
</dbReference>
<evidence type="ECO:0000256" key="6">
    <source>
        <dbReference type="ARBA" id="ARBA00022670"/>
    </source>
</evidence>
<dbReference type="HAMAP" id="MF_00417">
    <property type="entry name" value="Pyrrolid_peptidase"/>
    <property type="match status" value="1"/>
</dbReference>
<dbReference type="PROSITE" id="PS01333">
    <property type="entry name" value="PYRASE_GLU"/>
    <property type="match status" value="1"/>
</dbReference>
<proteinExistence type="inferred from homology"/>
<evidence type="ECO:0000256" key="1">
    <source>
        <dbReference type="ARBA" id="ARBA00001770"/>
    </source>
</evidence>
<dbReference type="OrthoDB" id="9779738at2"/>
<sequence>MMTILVTGFEPFGGEAINPSWEAVRRLNGDMGDVRIERLLVPTTYADSIGTVTEAIDRLRPSTVLMVGQAGGRAELSIERVAVNCDDAQTPDNAGILREDAPIVSQGPTAYLTTLPVKQIVARLRSAGLPAAVSNTAGLFVCNHLFYGVLHHIVTHNLDTQAGFVHMPFLPEQVAGKPGTPSMSLETMVAGLDCMVAVLTSDARP</sequence>
<dbReference type="NCBIfam" id="TIGR00504">
    <property type="entry name" value="pyro_pdase"/>
    <property type="match status" value="1"/>
</dbReference>
<evidence type="ECO:0000256" key="3">
    <source>
        <dbReference type="ARBA" id="ARBA00004496"/>
    </source>
</evidence>
<dbReference type="GO" id="GO:0006508">
    <property type="term" value="P:proteolysis"/>
    <property type="evidence" value="ECO:0007669"/>
    <property type="project" value="UniProtKB-KW"/>
</dbReference>
<evidence type="ECO:0000256" key="4">
    <source>
        <dbReference type="ARBA" id="ARBA00006641"/>
    </source>
</evidence>
<dbReference type="PANTHER" id="PTHR23402">
    <property type="entry name" value="PROTEASE FAMILY C15 PYROGLUTAMYL-PEPTIDASE I-RELATED"/>
    <property type="match status" value="1"/>
</dbReference>
<evidence type="ECO:0000256" key="11">
    <source>
        <dbReference type="PROSITE-ProRule" id="PRU10077"/>
    </source>
</evidence>
<reference evidence="12 13" key="1">
    <citation type="submission" date="2018-09" db="EMBL/GenBank/DDBJ databases">
        <title>Discovery and Ecogenomic Context for Candidatus Cryosericales, a Global Caldiserica Order Active in Thawing Permafrost.</title>
        <authorList>
            <person name="Martinez M.A."/>
            <person name="Woodcroft B.J."/>
            <person name="Ignacio Espinoza J.C."/>
            <person name="Zayed A."/>
            <person name="Singleton C.M."/>
            <person name="Boyd J."/>
            <person name="Li Y.-F."/>
            <person name="Purvine S."/>
            <person name="Maughan H."/>
            <person name="Hodgkins S.B."/>
            <person name="Anderson D."/>
            <person name="Sederholm M."/>
            <person name="Temperton B."/>
            <person name="Saleska S.R."/>
            <person name="Tyson G.W."/>
            <person name="Rich V.I."/>
        </authorList>
    </citation>
    <scope>NUCLEOTIDE SEQUENCE [LARGE SCALE GENOMIC DNA]</scope>
    <source>
        <strain evidence="12 13">SMC7</strain>
    </source>
</reference>
<dbReference type="PROSITE" id="PS01334">
    <property type="entry name" value="PYRASE_CYS"/>
    <property type="match status" value="1"/>
</dbReference>
<dbReference type="InterPro" id="IPR016125">
    <property type="entry name" value="Peptidase_C15-like"/>
</dbReference>
<dbReference type="EMBL" id="QXIS01000007">
    <property type="protein sequence ID" value="RIE06544.1"/>
    <property type="molecule type" value="Genomic_DNA"/>
</dbReference>
<evidence type="ECO:0000256" key="8">
    <source>
        <dbReference type="ARBA" id="ARBA00022807"/>
    </source>
</evidence>
<keyword evidence="7 9" id="KW-0378">Hydrolase</keyword>
<dbReference type="AlphaFoldDB" id="A0A398D616"/>
<evidence type="ECO:0000256" key="7">
    <source>
        <dbReference type="ARBA" id="ARBA00022801"/>
    </source>
</evidence>
<dbReference type="GO" id="GO:0005829">
    <property type="term" value="C:cytosol"/>
    <property type="evidence" value="ECO:0007669"/>
    <property type="project" value="InterPro"/>
</dbReference>
<dbReference type="PIRSF" id="PIRSF015592">
    <property type="entry name" value="Prld-crbxl_pptds"/>
    <property type="match status" value="1"/>
</dbReference>
<comment type="caution">
    <text evidence="12">The sequence shown here is derived from an EMBL/GenBank/DDBJ whole genome shotgun (WGS) entry which is preliminary data.</text>
</comment>
<dbReference type="Proteomes" id="UP000266328">
    <property type="component" value="Unassembled WGS sequence"/>
</dbReference>
<dbReference type="GO" id="GO:0016920">
    <property type="term" value="F:pyroglutamyl-peptidase activity"/>
    <property type="evidence" value="ECO:0007669"/>
    <property type="project" value="UniProtKB-UniRule"/>
</dbReference>
<dbReference type="InterPro" id="IPR000816">
    <property type="entry name" value="Peptidase_C15"/>
</dbReference>
<evidence type="ECO:0000313" key="12">
    <source>
        <dbReference type="EMBL" id="RIE06544.1"/>
    </source>
</evidence>
<gene>
    <name evidence="9 12" type="primary">pcp</name>
    <name evidence="12" type="ORF">SMC7_01630</name>
</gene>
<dbReference type="Gene3D" id="3.40.630.20">
    <property type="entry name" value="Peptidase C15, pyroglutamyl peptidase I-like"/>
    <property type="match status" value="1"/>
</dbReference>
<evidence type="ECO:0000256" key="2">
    <source>
        <dbReference type="ARBA" id="ARBA00002280"/>
    </source>
</evidence>
<dbReference type="FunFam" id="3.40.630.20:FF:000001">
    <property type="entry name" value="Pyrrolidone-carboxylate peptidase"/>
    <property type="match status" value="1"/>
</dbReference>
<dbReference type="PRINTS" id="PR00706">
    <property type="entry name" value="PYROGLUPTASE"/>
</dbReference>
<keyword evidence="13" id="KW-1185">Reference proteome</keyword>
<evidence type="ECO:0000256" key="5">
    <source>
        <dbReference type="ARBA" id="ARBA00022490"/>
    </source>
</evidence>
<feature type="active site" evidence="9">
    <location>
        <position position="166"/>
    </location>
</feature>
<dbReference type="EC" id="3.4.19.3" evidence="9"/>
<comment type="similarity">
    <text evidence="4 9">Belongs to the peptidase C15 family.</text>
</comment>
<accession>A0A398D616</accession>
<dbReference type="InterPro" id="IPR033694">
    <property type="entry name" value="PGPEP1_Cys_AS"/>
</dbReference>
<comment type="subcellular location">
    <subcellularLocation>
        <location evidence="3 9">Cytoplasm</location>
    </subcellularLocation>
</comment>
<comment type="catalytic activity">
    <reaction evidence="1 9 10">
        <text>Release of an N-terminal pyroglutamyl group from a polypeptide, the second amino acid generally not being Pro.</text>
        <dbReference type="EC" id="3.4.19.3"/>
    </reaction>
</comment>
<protein>
    <recommendedName>
        <fullName evidence="9">Pyrrolidone-carboxylate peptidase</fullName>
        <ecNumber evidence="9">3.4.19.3</ecNumber>
    </recommendedName>
    <alternativeName>
        <fullName evidence="9">5-oxoprolyl-peptidase</fullName>
    </alternativeName>
    <alternativeName>
        <fullName evidence="9">Pyroglutamyl-peptidase I</fullName>
        <shortName evidence="9">PGP-I</shortName>
        <shortName evidence="9">Pyrase</shortName>
    </alternativeName>
</protein>
<keyword evidence="6 9" id="KW-0645">Protease</keyword>
<feature type="active site" evidence="9 10">
    <location>
        <position position="79"/>
    </location>
</feature>
<dbReference type="InterPro" id="IPR033693">
    <property type="entry name" value="PGPEP1_Glu_AS"/>
</dbReference>
<dbReference type="RefSeq" id="WP_119088642.1">
    <property type="nucleotide sequence ID" value="NZ_QXIS01000007.1"/>
</dbReference>
<organism evidence="12 13">
    <name type="scientific">Candidatus Cryosericum terrychapinii</name>
    <dbReference type="NCBI Taxonomy" id="2290919"/>
    <lineage>
        <taxon>Bacteria</taxon>
        <taxon>Pseudomonadati</taxon>
        <taxon>Caldisericota/Cryosericota group</taxon>
        <taxon>Candidatus Cryosericota</taxon>
        <taxon>Candidatus Cryosericia</taxon>
        <taxon>Candidatus Cryosericales</taxon>
        <taxon>Candidatus Cryosericaceae</taxon>
        <taxon>Candidatus Cryosericum</taxon>
    </lineage>
</organism>
<dbReference type="InterPro" id="IPR036440">
    <property type="entry name" value="Peptidase_C15-like_sf"/>
</dbReference>
<evidence type="ECO:0000256" key="9">
    <source>
        <dbReference type="HAMAP-Rule" id="MF_00417"/>
    </source>
</evidence>
<keyword evidence="5 9" id="KW-0963">Cytoplasm</keyword>
<dbReference type="CDD" id="cd00501">
    <property type="entry name" value="Peptidase_C15"/>
    <property type="match status" value="1"/>
</dbReference>
<dbReference type="Pfam" id="PF01470">
    <property type="entry name" value="Peptidase_C15"/>
    <property type="match status" value="1"/>
</dbReference>
<evidence type="ECO:0000256" key="10">
    <source>
        <dbReference type="PROSITE-ProRule" id="PRU10076"/>
    </source>
</evidence>
<comment type="subunit">
    <text evidence="9">Homotetramer.</text>
</comment>
<dbReference type="SUPFAM" id="SSF53182">
    <property type="entry name" value="Pyrrolidone carboxyl peptidase (pyroglutamate aminopeptidase)"/>
    <property type="match status" value="1"/>
</dbReference>